<dbReference type="AlphaFoldDB" id="A0A565BLV8"/>
<dbReference type="InterPro" id="IPR051183">
    <property type="entry name" value="U1_U11-U12_snRNP_70-35kDa"/>
</dbReference>
<dbReference type="SMART" id="SM00360">
    <property type="entry name" value="RRM"/>
    <property type="match status" value="3"/>
</dbReference>
<dbReference type="GO" id="GO:0003729">
    <property type="term" value="F:mRNA binding"/>
    <property type="evidence" value="ECO:0007669"/>
    <property type="project" value="TreeGrafter"/>
</dbReference>
<comment type="caution">
    <text evidence="5">The sequence shown here is derived from an EMBL/GenBank/DDBJ whole genome shotgun (WGS) entry which is preliminary data.</text>
</comment>
<name>A0A565BLV8_9BRAS</name>
<dbReference type="CDD" id="cd00590">
    <property type="entry name" value="RRM_SF"/>
    <property type="match status" value="3"/>
</dbReference>
<dbReference type="Gene3D" id="3.30.70.330">
    <property type="match status" value="3"/>
</dbReference>
<gene>
    <name evidence="5" type="ORF">ANE_LOCUS13057</name>
</gene>
<protein>
    <recommendedName>
        <fullName evidence="4">RRM domain-containing protein</fullName>
    </recommendedName>
</protein>
<dbReference type="InterPro" id="IPR012677">
    <property type="entry name" value="Nucleotide-bd_a/b_plait_sf"/>
</dbReference>
<feature type="domain" description="RRM" evidence="4">
    <location>
        <begin position="41"/>
        <end position="122"/>
    </location>
</feature>
<evidence type="ECO:0000313" key="6">
    <source>
        <dbReference type="Proteomes" id="UP000489600"/>
    </source>
</evidence>
<dbReference type="SUPFAM" id="SSF54928">
    <property type="entry name" value="RNA-binding domain, RBD"/>
    <property type="match status" value="2"/>
</dbReference>
<keyword evidence="2" id="KW-0539">Nucleus</keyword>
<evidence type="ECO:0000259" key="4">
    <source>
        <dbReference type="PROSITE" id="PS50102"/>
    </source>
</evidence>
<evidence type="ECO:0000256" key="1">
    <source>
        <dbReference type="ARBA" id="ARBA00004123"/>
    </source>
</evidence>
<sequence>MVFADTTEGFAEQKKGRADLLEIKFDQANLIKAKDAAVRPKTLSVANLSPETEISVLISDIIDFFKHVGKAVRVQLFVNASGEHKCCGLVEFASSNEAKKALEKKNGEYLHDHKIFLHVATTAPQHLYNEDDFKTNPILKKPKTGGFCGKKITFPDDDDYPQQERLPIEEDETPTDFVEEVLFVANLSPQTEIPHIIDFFKDIGNVQVRLTVNQECKHVGHGFVEFESSYEAKKALENKNGEYLHDHKIFLHVARTAPYPPRPKYNLADKLCYEDYLRRVSLLIEEDETIERLCKTPVFLEAVAVTKKTLYVFHFSRETNISHIIDFFKDVGGVVNVRLNVNHMGGHGGYGYVEFASAYKAKKALQKKNGKYLRDRKIVLELAKMVPSKYEDYLRQENRLIKEDEAVEGLDETPGFVEAQGELICDGNNTSRGRGEATSIKRSLCGAWAKAICC</sequence>
<organism evidence="5 6">
    <name type="scientific">Arabis nemorensis</name>
    <dbReference type="NCBI Taxonomy" id="586526"/>
    <lineage>
        <taxon>Eukaryota</taxon>
        <taxon>Viridiplantae</taxon>
        <taxon>Streptophyta</taxon>
        <taxon>Embryophyta</taxon>
        <taxon>Tracheophyta</taxon>
        <taxon>Spermatophyta</taxon>
        <taxon>Magnoliopsida</taxon>
        <taxon>eudicotyledons</taxon>
        <taxon>Gunneridae</taxon>
        <taxon>Pentapetalae</taxon>
        <taxon>rosids</taxon>
        <taxon>malvids</taxon>
        <taxon>Brassicales</taxon>
        <taxon>Brassicaceae</taxon>
        <taxon>Arabideae</taxon>
        <taxon>Arabis</taxon>
    </lineage>
</organism>
<keyword evidence="6" id="KW-1185">Reference proteome</keyword>
<dbReference type="GO" id="GO:0030619">
    <property type="term" value="F:U1 snRNA binding"/>
    <property type="evidence" value="ECO:0007669"/>
    <property type="project" value="TreeGrafter"/>
</dbReference>
<feature type="domain" description="RRM" evidence="4">
    <location>
        <begin position="308"/>
        <end position="385"/>
    </location>
</feature>
<dbReference type="PANTHER" id="PTHR13952:SF21">
    <property type="entry name" value="POLYNUCLEOTIDE ADENYLYLTRANSFERASE DOMAIN_RNA RECOGNITION MOTIF PROTEIN-RELATED"/>
    <property type="match status" value="1"/>
</dbReference>
<accession>A0A565BLV8</accession>
<dbReference type="GO" id="GO:0071004">
    <property type="term" value="C:U2-type prespliceosome"/>
    <property type="evidence" value="ECO:0007669"/>
    <property type="project" value="TreeGrafter"/>
</dbReference>
<evidence type="ECO:0000313" key="5">
    <source>
        <dbReference type="EMBL" id="VVB02613.1"/>
    </source>
</evidence>
<dbReference type="InterPro" id="IPR035979">
    <property type="entry name" value="RBD_domain_sf"/>
</dbReference>
<dbReference type="OrthoDB" id="1049195at2759"/>
<keyword evidence="3" id="KW-0694">RNA-binding</keyword>
<comment type="subcellular location">
    <subcellularLocation>
        <location evidence="1">Nucleus</location>
    </subcellularLocation>
</comment>
<dbReference type="GO" id="GO:0071011">
    <property type="term" value="C:precatalytic spliceosome"/>
    <property type="evidence" value="ECO:0007669"/>
    <property type="project" value="TreeGrafter"/>
</dbReference>
<dbReference type="EMBL" id="CABITT030000004">
    <property type="protein sequence ID" value="VVB02613.1"/>
    <property type="molecule type" value="Genomic_DNA"/>
</dbReference>
<dbReference type="PROSITE" id="PS50102">
    <property type="entry name" value="RRM"/>
    <property type="match status" value="3"/>
</dbReference>
<proteinExistence type="predicted"/>
<dbReference type="Proteomes" id="UP000489600">
    <property type="component" value="Unassembled WGS sequence"/>
</dbReference>
<dbReference type="PANTHER" id="PTHR13952">
    <property type="entry name" value="U1 SMALL NUCLEAR RIBONUCLEOPROTEIN 70 KD"/>
    <property type="match status" value="1"/>
</dbReference>
<dbReference type="Pfam" id="PF00076">
    <property type="entry name" value="RRM_1"/>
    <property type="match status" value="3"/>
</dbReference>
<evidence type="ECO:0000256" key="3">
    <source>
        <dbReference type="PROSITE-ProRule" id="PRU00176"/>
    </source>
</evidence>
<dbReference type="GO" id="GO:0005685">
    <property type="term" value="C:U1 snRNP"/>
    <property type="evidence" value="ECO:0007669"/>
    <property type="project" value="TreeGrafter"/>
</dbReference>
<evidence type="ECO:0000256" key="2">
    <source>
        <dbReference type="ARBA" id="ARBA00023242"/>
    </source>
</evidence>
<dbReference type="InterPro" id="IPR000504">
    <property type="entry name" value="RRM_dom"/>
</dbReference>
<dbReference type="GO" id="GO:0000398">
    <property type="term" value="P:mRNA splicing, via spliceosome"/>
    <property type="evidence" value="ECO:0007669"/>
    <property type="project" value="TreeGrafter"/>
</dbReference>
<feature type="domain" description="RRM" evidence="4">
    <location>
        <begin position="180"/>
        <end position="256"/>
    </location>
</feature>
<reference evidence="5" key="1">
    <citation type="submission" date="2019-07" db="EMBL/GenBank/DDBJ databases">
        <authorList>
            <person name="Dittberner H."/>
        </authorList>
    </citation>
    <scope>NUCLEOTIDE SEQUENCE [LARGE SCALE GENOMIC DNA]</scope>
</reference>